<reference evidence="2" key="1">
    <citation type="submission" date="2023-02" db="EMBL/GenBank/DDBJ databases">
        <title>Identification and recombinant expression of a fungal hydrolase from Papiliotrema laurentii that hydrolyzes apple cutin and clears colloidal polyester polyurethane.</title>
        <authorList>
            <consortium name="DOE Joint Genome Institute"/>
            <person name="Roman V.A."/>
            <person name="Bojanowski C."/>
            <person name="Crable B.R."/>
            <person name="Wagner D.N."/>
            <person name="Hung C.S."/>
            <person name="Nadeau L.J."/>
            <person name="Schratz L."/>
            <person name="Haridas S."/>
            <person name="Pangilinan J."/>
            <person name="Lipzen A."/>
            <person name="Na H."/>
            <person name="Yan M."/>
            <person name="Ng V."/>
            <person name="Grigoriev I.V."/>
            <person name="Spatafora J.W."/>
            <person name="Barlow D."/>
            <person name="Biffinger J."/>
            <person name="Kelley-Loughnane N."/>
            <person name="Varaljay V.A."/>
            <person name="Crookes-Goodson W.J."/>
        </authorList>
    </citation>
    <scope>NUCLEOTIDE SEQUENCE</scope>
    <source>
        <strain evidence="2">5307AH</strain>
    </source>
</reference>
<sequence>METITPKRDQSIYNTISMPPRPRRAATKAFASGRPDHGDPDADPEFLALSTRQRQRIDRAFERGLRAAGGRTRKRKRANDENHQSKAQNLAETDQAGGFVDDGGGFMVDDASDAGGFIVDDDDTAGGGFIEDADEDMGGFVPDTGPSTSTSNSATRPASPSPTARIPLNVLPGLLVSLGLPADEDVLQVFKASASGWDEEEGSGRRRKGPEEPSSGGGVGRKDFRAVCAALMGPEEEGREGEEDEEEDAFELSDGADSESSLSAVSSTSSFETKGKGKGNTRSTSRKKRNKDLEEAGSIKLSSRQKEMVADIWKMVKPEASDKPGGRVLGRDEVKSLVRALGEMWNEEEITEMVTLFSTQHEGRGLSYDDFGAVMYRAGLV</sequence>
<dbReference type="Gene3D" id="1.10.238.10">
    <property type="entry name" value="EF-hand"/>
    <property type="match status" value="1"/>
</dbReference>
<feature type="region of interest" description="Disordered" evidence="1">
    <location>
        <begin position="194"/>
        <end position="302"/>
    </location>
</feature>
<dbReference type="AlphaFoldDB" id="A0AAD9FNQ0"/>
<dbReference type="Proteomes" id="UP001182556">
    <property type="component" value="Unassembled WGS sequence"/>
</dbReference>
<feature type="compositionally biased region" description="Basic residues" evidence="1">
    <location>
        <begin position="276"/>
        <end position="290"/>
    </location>
</feature>
<name>A0AAD9FNQ0_PAPLA</name>
<dbReference type="SUPFAM" id="SSF47473">
    <property type="entry name" value="EF-hand"/>
    <property type="match status" value="1"/>
</dbReference>
<feature type="compositionally biased region" description="Low complexity" evidence="1">
    <location>
        <begin position="258"/>
        <end position="270"/>
    </location>
</feature>
<gene>
    <name evidence="2" type="ORF">DB88DRAFT_512961</name>
</gene>
<dbReference type="InterPro" id="IPR011992">
    <property type="entry name" value="EF-hand-dom_pair"/>
</dbReference>
<keyword evidence="3" id="KW-1185">Reference proteome</keyword>
<evidence type="ECO:0000313" key="2">
    <source>
        <dbReference type="EMBL" id="KAK1921688.1"/>
    </source>
</evidence>
<proteinExistence type="predicted"/>
<evidence type="ECO:0000313" key="3">
    <source>
        <dbReference type="Proteomes" id="UP001182556"/>
    </source>
</evidence>
<feature type="compositionally biased region" description="Polar residues" evidence="1">
    <location>
        <begin position="145"/>
        <end position="162"/>
    </location>
</feature>
<feature type="region of interest" description="Disordered" evidence="1">
    <location>
        <begin position="1"/>
        <end position="45"/>
    </location>
</feature>
<accession>A0AAD9FNQ0</accession>
<comment type="caution">
    <text evidence="2">The sequence shown here is derived from an EMBL/GenBank/DDBJ whole genome shotgun (WGS) entry which is preliminary data.</text>
</comment>
<feature type="compositionally biased region" description="Basic and acidic residues" evidence="1">
    <location>
        <begin position="1"/>
        <end position="10"/>
    </location>
</feature>
<evidence type="ECO:0008006" key="4">
    <source>
        <dbReference type="Google" id="ProtNLM"/>
    </source>
</evidence>
<feature type="region of interest" description="Disordered" evidence="1">
    <location>
        <begin position="62"/>
        <end position="167"/>
    </location>
</feature>
<dbReference type="EMBL" id="JAODAN010000010">
    <property type="protein sequence ID" value="KAK1921688.1"/>
    <property type="molecule type" value="Genomic_DNA"/>
</dbReference>
<organism evidence="2 3">
    <name type="scientific">Papiliotrema laurentii</name>
    <name type="common">Cryptococcus laurentii</name>
    <dbReference type="NCBI Taxonomy" id="5418"/>
    <lineage>
        <taxon>Eukaryota</taxon>
        <taxon>Fungi</taxon>
        <taxon>Dikarya</taxon>
        <taxon>Basidiomycota</taxon>
        <taxon>Agaricomycotina</taxon>
        <taxon>Tremellomycetes</taxon>
        <taxon>Tremellales</taxon>
        <taxon>Rhynchogastremaceae</taxon>
        <taxon>Papiliotrema</taxon>
    </lineage>
</organism>
<protein>
    <recommendedName>
        <fullName evidence="4">EF-hand domain-containing protein</fullName>
    </recommendedName>
</protein>
<evidence type="ECO:0000256" key="1">
    <source>
        <dbReference type="SAM" id="MobiDB-lite"/>
    </source>
</evidence>
<feature type="compositionally biased region" description="Acidic residues" evidence="1">
    <location>
        <begin position="234"/>
        <end position="257"/>
    </location>
</feature>